<dbReference type="InterPro" id="IPR029054">
    <property type="entry name" value="dUTPase-like"/>
</dbReference>
<evidence type="ECO:0000256" key="5">
    <source>
        <dbReference type="SAM" id="SignalP"/>
    </source>
</evidence>
<sequence length="149" mass="16538">MCHPSLTLGILLLPCDYDVADSNRGNNFLHKCRAIRQGHFAQKNVPHSADYDLFSARDVMVSTRGKAKITTDLSIYLPPGTYGRVVVRSSVAWDHSIDVGGGVVDLDKNLVFVILFNHSDIDFEIKVGDNITELVIELHATPEVVEVYQ</sequence>
<evidence type="ECO:0000313" key="7">
    <source>
        <dbReference type="EMBL" id="KAK4338829.1"/>
    </source>
</evidence>
<feature type="signal peptide" evidence="5">
    <location>
        <begin position="1"/>
        <end position="22"/>
    </location>
</feature>
<dbReference type="GO" id="GO:0004170">
    <property type="term" value="F:dUTP diphosphatase activity"/>
    <property type="evidence" value="ECO:0007669"/>
    <property type="project" value="UniProtKB-UniRule"/>
</dbReference>
<comment type="pathway">
    <text evidence="1 4">Pyrimidine metabolism; dUMP biosynthesis; dUMP from dCTP (dUTP route): step 2/2.</text>
</comment>
<comment type="caution">
    <text evidence="7">The sequence shown here is derived from an EMBL/GenBank/DDBJ whole genome shotgun (WGS) entry which is preliminary data.</text>
</comment>
<dbReference type="InterPro" id="IPR033704">
    <property type="entry name" value="dUTPase_trimeric"/>
</dbReference>
<dbReference type="InterPro" id="IPR008181">
    <property type="entry name" value="dUTPase"/>
</dbReference>
<dbReference type="PANTHER" id="PTHR11241">
    <property type="entry name" value="DEOXYURIDINE 5'-TRIPHOSPHATE NUCLEOTIDOHYDROLASE"/>
    <property type="match status" value="1"/>
</dbReference>
<keyword evidence="3 4" id="KW-0546">Nucleotide metabolism</keyword>
<protein>
    <recommendedName>
        <fullName evidence="4">Deoxyuridine 5'-triphosphate nucleotidohydrolase</fullName>
        <shortName evidence="4">dUTPase</shortName>
        <ecNumber evidence="4">3.6.1.23</ecNumber>
    </recommendedName>
    <alternativeName>
        <fullName evidence="4">dUTP pyrophosphatase</fullName>
    </alternativeName>
</protein>
<evidence type="ECO:0000313" key="8">
    <source>
        <dbReference type="Proteomes" id="UP001291623"/>
    </source>
</evidence>
<name>A0AAE1UVL3_9SOLA</name>
<dbReference type="GO" id="GO:0046081">
    <property type="term" value="P:dUTP catabolic process"/>
    <property type="evidence" value="ECO:0007669"/>
    <property type="project" value="UniProtKB-UniRule"/>
</dbReference>
<dbReference type="GO" id="GO:0006226">
    <property type="term" value="P:dUMP biosynthetic process"/>
    <property type="evidence" value="ECO:0007669"/>
    <property type="project" value="UniProtKB-UniRule"/>
</dbReference>
<keyword evidence="4" id="KW-0460">Magnesium</keyword>
<dbReference type="EC" id="3.6.1.23" evidence="4"/>
<evidence type="ECO:0000256" key="1">
    <source>
        <dbReference type="ARBA" id="ARBA00005142"/>
    </source>
</evidence>
<evidence type="ECO:0000256" key="3">
    <source>
        <dbReference type="ARBA" id="ARBA00023080"/>
    </source>
</evidence>
<evidence type="ECO:0000256" key="4">
    <source>
        <dbReference type="RuleBase" id="RU367024"/>
    </source>
</evidence>
<dbReference type="Gene3D" id="2.70.40.10">
    <property type="match status" value="1"/>
</dbReference>
<dbReference type="Pfam" id="PF00692">
    <property type="entry name" value="dUTPase"/>
    <property type="match status" value="1"/>
</dbReference>
<dbReference type="PANTHER" id="PTHR11241:SF10">
    <property type="entry name" value="DEOXYURIDINE 5'-TRIPHOSPHATE NUCLEOTIDOHYDROLASE"/>
    <property type="match status" value="1"/>
</dbReference>
<dbReference type="GO" id="GO:0000287">
    <property type="term" value="F:magnesium ion binding"/>
    <property type="evidence" value="ECO:0007669"/>
    <property type="project" value="UniProtKB-UniRule"/>
</dbReference>
<keyword evidence="5" id="KW-0732">Signal</keyword>
<dbReference type="InterPro" id="IPR036157">
    <property type="entry name" value="dUTPase-like_sf"/>
</dbReference>
<keyword evidence="4" id="KW-0479">Metal-binding</keyword>
<accession>A0AAE1UVL3</accession>
<dbReference type="SUPFAM" id="SSF51283">
    <property type="entry name" value="dUTPase-like"/>
    <property type="match status" value="1"/>
</dbReference>
<gene>
    <name evidence="7" type="ORF">RND71_040291</name>
</gene>
<organism evidence="7 8">
    <name type="scientific">Anisodus tanguticus</name>
    <dbReference type="NCBI Taxonomy" id="243964"/>
    <lineage>
        <taxon>Eukaryota</taxon>
        <taxon>Viridiplantae</taxon>
        <taxon>Streptophyta</taxon>
        <taxon>Embryophyta</taxon>
        <taxon>Tracheophyta</taxon>
        <taxon>Spermatophyta</taxon>
        <taxon>Magnoliopsida</taxon>
        <taxon>eudicotyledons</taxon>
        <taxon>Gunneridae</taxon>
        <taxon>Pentapetalae</taxon>
        <taxon>asterids</taxon>
        <taxon>lamiids</taxon>
        <taxon>Solanales</taxon>
        <taxon>Solanaceae</taxon>
        <taxon>Solanoideae</taxon>
        <taxon>Hyoscyameae</taxon>
        <taxon>Anisodus</taxon>
    </lineage>
</organism>
<comment type="catalytic activity">
    <reaction evidence="4">
        <text>dUTP + H2O = dUMP + diphosphate + H(+)</text>
        <dbReference type="Rhea" id="RHEA:10248"/>
        <dbReference type="ChEBI" id="CHEBI:15377"/>
        <dbReference type="ChEBI" id="CHEBI:15378"/>
        <dbReference type="ChEBI" id="CHEBI:33019"/>
        <dbReference type="ChEBI" id="CHEBI:61555"/>
        <dbReference type="ChEBI" id="CHEBI:246422"/>
        <dbReference type="EC" id="3.6.1.23"/>
    </reaction>
</comment>
<dbReference type="CDD" id="cd07557">
    <property type="entry name" value="trimeric_dUTPase"/>
    <property type="match status" value="1"/>
</dbReference>
<dbReference type="AlphaFoldDB" id="A0AAE1UVL3"/>
<reference evidence="7" key="1">
    <citation type="submission" date="2023-12" db="EMBL/GenBank/DDBJ databases">
        <title>Genome assembly of Anisodus tanguticus.</title>
        <authorList>
            <person name="Wang Y.-J."/>
        </authorList>
    </citation>
    <scope>NUCLEOTIDE SEQUENCE</scope>
    <source>
        <strain evidence="7">KB-2021</strain>
        <tissue evidence="7">Leaf</tissue>
    </source>
</reference>
<feature type="chain" id="PRO_5042291104" description="Deoxyuridine 5'-triphosphate nucleotidohydrolase" evidence="5">
    <location>
        <begin position="23"/>
        <end position="149"/>
    </location>
</feature>
<proteinExistence type="inferred from homology"/>
<keyword evidence="8" id="KW-1185">Reference proteome</keyword>
<dbReference type="Proteomes" id="UP001291623">
    <property type="component" value="Unassembled WGS sequence"/>
</dbReference>
<keyword evidence="2 4" id="KW-0378">Hydrolase</keyword>
<comment type="similarity">
    <text evidence="4">Belongs to the dUTPase family.</text>
</comment>
<evidence type="ECO:0000259" key="6">
    <source>
        <dbReference type="Pfam" id="PF00692"/>
    </source>
</evidence>
<comment type="cofactor">
    <cofactor evidence="4">
        <name>Mg(2+)</name>
        <dbReference type="ChEBI" id="CHEBI:18420"/>
    </cofactor>
</comment>
<dbReference type="EMBL" id="JAVYJV010000023">
    <property type="protein sequence ID" value="KAK4338829.1"/>
    <property type="molecule type" value="Genomic_DNA"/>
</dbReference>
<comment type="function">
    <text evidence="4">Involved in nucleotide metabolism via production of dUMP, the immediate precursor of thymidine nucleotides, and decreases the intracellular concentration of dUTP so that uracil cannot be incorporated into DNA.</text>
</comment>
<feature type="domain" description="dUTPase-like" evidence="6">
    <location>
        <begin position="39"/>
        <end position="147"/>
    </location>
</feature>
<evidence type="ECO:0000256" key="2">
    <source>
        <dbReference type="ARBA" id="ARBA00022801"/>
    </source>
</evidence>